<dbReference type="Gene3D" id="2.30.22.10">
    <property type="entry name" value="Head domain of nucleotide exchange factor GrpE"/>
    <property type="match status" value="1"/>
</dbReference>
<dbReference type="GO" id="GO:0051082">
    <property type="term" value="F:unfolded protein binding"/>
    <property type="evidence" value="ECO:0007669"/>
    <property type="project" value="TreeGrafter"/>
</dbReference>
<evidence type="ECO:0000256" key="4">
    <source>
        <dbReference type="SAM" id="Coils"/>
    </source>
</evidence>
<sequence>MSEEEKDELSRTREGEAVGDVSDSDLRAQLEEAQREATQFHALMQRVQADFVNYRRRMEEERTALQERANESLVLRLLPVLDDYERALQYVPDVEEFRPWTAGVELVYRNFRGILESFGVTQIQALGMSFDPMEHESVSYQLSDDHEDGMVMSVVREGYKLYGRVLRPAQVTVSRRNNKAGESPNT</sequence>
<evidence type="ECO:0000256" key="5">
    <source>
        <dbReference type="SAM" id="MobiDB-lite"/>
    </source>
</evidence>
<dbReference type="SUPFAM" id="SSF51064">
    <property type="entry name" value="Head domain of nucleotide exchange factor GrpE"/>
    <property type="match status" value="1"/>
</dbReference>
<gene>
    <name evidence="6" type="ORF">GBAR_LOCUS30692</name>
</gene>
<dbReference type="GO" id="GO:0051087">
    <property type="term" value="F:protein-folding chaperone binding"/>
    <property type="evidence" value="ECO:0007669"/>
    <property type="project" value="InterPro"/>
</dbReference>
<evidence type="ECO:0000256" key="3">
    <source>
        <dbReference type="RuleBase" id="RU004478"/>
    </source>
</evidence>
<dbReference type="InterPro" id="IPR000740">
    <property type="entry name" value="GrpE"/>
</dbReference>
<accession>A0AA35XGA0</accession>
<reference evidence="6" key="1">
    <citation type="submission" date="2023-03" db="EMBL/GenBank/DDBJ databases">
        <authorList>
            <person name="Steffen K."/>
            <person name="Cardenas P."/>
        </authorList>
    </citation>
    <scope>NUCLEOTIDE SEQUENCE</scope>
</reference>
<organism evidence="6 7">
    <name type="scientific">Geodia barretti</name>
    <name type="common">Barrett's horny sponge</name>
    <dbReference type="NCBI Taxonomy" id="519541"/>
    <lineage>
        <taxon>Eukaryota</taxon>
        <taxon>Metazoa</taxon>
        <taxon>Porifera</taxon>
        <taxon>Demospongiae</taxon>
        <taxon>Heteroscleromorpha</taxon>
        <taxon>Tetractinellida</taxon>
        <taxon>Astrophorina</taxon>
        <taxon>Geodiidae</taxon>
        <taxon>Geodia</taxon>
    </lineage>
</organism>
<keyword evidence="4" id="KW-0175">Coiled coil</keyword>
<dbReference type="AlphaFoldDB" id="A0AA35XGA0"/>
<dbReference type="InterPro" id="IPR013805">
    <property type="entry name" value="GrpE_CC"/>
</dbReference>
<evidence type="ECO:0000256" key="2">
    <source>
        <dbReference type="ARBA" id="ARBA00023186"/>
    </source>
</evidence>
<feature type="region of interest" description="Disordered" evidence="5">
    <location>
        <begin position="1"/>
        <end position="30"/>
    </location>
</feature>
<comment type="caution">
    <text evidence="6">The sequence shown here is derived from an EMBL/GenBank/DDBJ whole genome shotgun (WGS) entry which is preliminary data.</text>
</comment>
<comment type="similarity">
    <text evidence="1 3">Belongs to the GrpE family.</text>
</comment>
<dbReference type="Pfam" id="PF01025">
    <property type="entry name" value="GrpE"/>
    <property type="match status" value="1"/>
</dbReference>
<evidence type="ECO:0000313" key="7">
    <source>
        <dbReference type="Proteomes" id="UP001174909"/>
    </source>
</evidence>
<feature type="coiled-coil region" evidence="4">
    <location>
        <begin position="30"/>
        <end position="64"/>
    </location>
</feature>
<dbReference type="GO" id="GO:0000774">
    <property type="term" value="F:adenyl-nucleotide exchange factor activity"/>
    <property type="evidence" value="ECO:0007669"/>
    <property type="project" value="InterPro"/>
</dbReference>
<protein>
    <submittedName>
        <fullName evidence="6">Protein GrpE</fullName>
    </submittedName>
</protein>
<dbReference type="PANTHER" id="PTHR21237">
    <property type="entry name" value="GRPE PROTEIN"/>
    <property type="match status" value="1"/>
</dbReference>
<dbReference type="PRINTS" id="PR00773">
    <property type="entry name" value="GRPEPROTEIN"/>
</dbReference>
<dbReference type="Proteomes" id="UP001174909">
    <property type="component" value="Unassembled WGS sequence"/>
</dbReference>
<evidence type="ECO:0000313" key="6">
    <source>
        <dbReference type="EMBL" id="CAI8056334.1"/>
    </source>
</evidence>
<name>A0AA35XGA0_GEOBA</name>
<dbReference type="PANTHER" id="PTHR21237:SF23">
    <property type="entry name" value="GRPE PROTEIN HOMOLOG, MITOCHONDRIAL"/>
    <property type="match status" value="1"/>
</dbReference>
<dbReference type="Gene3D" id="3.90.20.20">
    <property type="match status" value="1"/>
</dbReference>
<dbReference type="EMBL" id="CASHTH010004349">
    <property type="protein sequence ID" value="CAI8056334.1"/>
    <property type="molecule type" value="Genomic_DNA"/>
</dbReference>
<dbReference type="SUPFAM" id="SSF58014">
    <property type="entry name" value="Coiled-coil domain of nucleotide exchange factor GrpE"/>
    <property type="match status" value="1"/>
</dbReference>
<keyword evidence="7" id="KW-1185">Reference proteome</keyword>
<dbReference type="CDD" id="cd00446">
    <property type="entry name" value="GrpE"/>
    <property type="match status" value="1"/>
</dbReference>
<dbReference type="InterPro" id="IPR009012">
    <property type="entry name" value="GrpE_head"/>
</dbReference>
<keyword evidence="2" id="KW-0143">Chaperone</keyword>
<evidence type="ECO:0000256" key="1">
    <source>
        <dbReference type="ARBA" id="ARBA00009054"/>
    </source>
</evidence>
<dbReference type="HAMAP" id="MF_01151">
    <property type="entry name" value="GrpE"/>
    <property type="match status" value="1"/>
</dbReference>
<proteinExistence type="inferred from homology"/>
<dbReference type="GO" id="GO:0006457">
    <property type="term" value="P:protein folding"/>
    <property type="evidence" value="ECO:0007669"/>
    <property type="project" value="InterPro"/>
</dbReference>
<dbReference type="GO" id="GO:0042803">
    <property type="term" value="F:protein homodimerization activity"/>
    <property type="evidence" value="ECO:0007669"/>
    <property type="project" value="InterPro"/>
</dbReference>